<sequence length="594" mass="67530">MICVDCITDLSGGYVVIYFNFVSLKQCYNENCQKFNIDFKNQIMNVPECRDSCTQNKFYQQIQNSLYYLCQEFCHNYAIKSSQQYICTNHCPNDYGIYQTSIFGQQINLCFQCTLFDGVYCVEQCPGARPFIYNNFCVSSCDFVLNNECVENCSDGYIINISYRQCATCSFYSQTQFQLVYQCADACQLYQEKYCTLSCPQAKQLGSACFQCELFIEIGNIKRCTQNCSQQIYHIDEFNAECGDCYQLSLKYQQMKIYSESGVCVAVCQNFSQFSQCVEQCSNLISFSQGEKICSESCQIGFYQSGQFCIPECYLFIDNGKCGESCESLVYTTQNICVATCQLYIQVQHEQQCTDSCQNASYFFRSENQCVGACQKFVSDLRCVDFCPEFQYSVDFQLSICEQCPYLKVLNETIAKRHFQCISQCSSGYVQEGQTCIPLTNCKVIENNSCVQACQQFYAVIGNQTVCIENCEYFLYANQCVAHCDSFSWEGQCVDSCSALNLFASDSTCVTECINVLGQCTECLQHLHNQCIDCNQTLDEFGVCEQQILHHISQNVLKQLNDNQIAGIVVGSLLIVVQAALIGILITKSRKRKQ</sequence>
<name>A0A146KB48_9EUKA</name>
<keyword evidence="1" id="KW-1133">Transmembrane helix</keyword>
<dbReference type="AlphaFoldDB" id="A0A146KB48"/>
<organism evidence="2">
    <name type="scientific">Trepomonas sp. PC1</name>
    <dbReference type="NCBI Taxonomy" id="1076344"/>
    <lineage>
        <taxon>Eukaryota</taxon>
        <taxon>Metamonada</taxon>
        <taxon>Diplomonadida</taxon>
        <taxon>Hexamitidae</taxon>
        <taxon>Hexamitinae</taxon>
        <taxon>Trepomonas</taxon>
    </lineage>
</organism>
<keyword evidence="1" id="KW-0812">Transmembrane</keyword>
<accession>A0A146KB48</accession>
<evidence type="ECO:0000256" key="1">
    <source>
        <dbReference type="SAM" id="Phobius"/>
    </source>
</evidence>
<keyword evidence="1" id="KW-0472">Membrane</keyword>
<dbReference type="EMBL" id="GDID01003452">
    <property type="protein sequence ID" value="JAP93154.1"/>
    <property type="molecule type" value="Transcribed_RNA"/>
</dbReference>
<dbReference type="CDD" id="cd12087">
    <property type="entry name" value="TM_EGFR-like"/>
    <property type="match status" value="1"/>
</dbReference>
<gene>
    <name evidence="2" type="ORF">TPC1_14668</name>
</gene>
<evidence type="ECO:0000313" key="2">
    <source>
        <dbReference type="EMBL" id="JAP93154.1"/>
    </source>
</evidence>
<feature type="transmembrane region" description="Helical" evidence="1">
    <location>
        <begin position="565"/>
        <end position="586"/>
    </location>
</feature>
<reference evidence="2" key="1">
    <citation type="submission" date="2015-07" db="EMBL/GenBank/DDBJ databases">
        <title>Adaptation to a free-living lifestyle via gene acquisitions in the diplomonad Trepomonas sp. PC1.</title>
        <authorList>
            <person name="Xu F."/>
            <person name="Jerlstrom-Hultqvist J."/>
            <person name="Kolisko M."/>
            <person name="Simpson A.G.B."/>
            <person name="Roger A.J."/>
            <person name="Svard S.G."/>
            <person name="Andersson J.O."/>
        </authorList>
    </citation>
    <scope>NUCLEOTIDE SEQUENCE</scope>
    <source>
        <strain evidence="2">PC1</strain>
    </source>
</reference>
<protein>
    <submittedName>
        <fullName evidence="2">Uncharacterized protein</fullName>
    </submittedName>
</protein>
<proteinExistence type="predicted"/>